<feature type="transmembrane region" description="Helical" evidence="1">
    <location>
        <begin position="153"/>
        <end position="175"/>
    </location>
</feature>
<sequence>MGEQLSLNDLSAASALLPVLAGIVNFRRLDRTVKTAAVFFMVAALFELILVLTIRMGIANNMPLLHLFIAISIVFFSIIYYRAFYSAALRKAVLFMGPAALLVIVANALLIQGIWLYPSLSNTVQGIMLISFSLLYFYQIFTRQEYIHIEKQALFWINSGVLIYFSVNIFLFMLFNLVIAQQRQELYAIHSVTNIFSNILYAIGLLCKPPKTT</sequence>
<keyword evidence="3" id="KW-1185">Reference proteome</keyword>
<feature type="transmembrane region" description="Helical" evidence="1">
    <location>
        <begin position="6"/>
        <end position="26"/>
    </location>
</feature>
<evidence type="ECO:0000313" key="3">
    <source>
        <dbReference type="Proteomes" id="UP000295807"/>
    </source>
</evidence>
<dbReference type="OrthoDB" id="651989at2"/>
<organism evidence="2 3">
    <name type="scientific">Anseongella ginsenosidimutans</name>
    <dbReference type="NCBI Taxonomy" id="496056"/>
    <lineage>
        <taxon>Bacteria</taxon>
        <taxon>Pseudomonadati</taxon>
        <taxon>Bacteroidota</taxon>
        <taxon>Sphingobacteriia</taxon>
        <taxon>Sphingobacteriales</taxon>
        <taxon>Sphingobacteriaceae</taxon>
        <taxon>Anseongella</taxon>
    </lineage>
</organism>
<keyword evidence="1" id="KW-0812">Transmembrane</keyword>
<keyword evidence="1" id="KW-1133">Transmembrane helix</keyword>
<dbReference type="Proteomes" id="UP000295807">
    <property type="component" value="Unassembled WGS sequence"/>
</dbReference>
<keyword evidence="1" id="KW-0472">Membrane</keyword>
<protein>
    <submittedName>
        <fullName evidence="2">Uncharacterized protein</fullName>
    </submittedName>
</protein>
<accession>A0A4R3KQI3</accession>
<comment type="caution">
    <text evidence="2">The sequence shown here is derived from an EMBL/GenBank/DDBJ whole genome shotgun (WGS) entry which is preliminary data.</text>
</comment>
<dbReference type="AlphaFoldDB" id="A0A4R3KQI3"/>
<feature type="transmembrane region" description="Helical" evidence="1">
    <location>
        <begin position="187"/>
        <end position="207"/>
    </location>
</feature>
<feature type="transmembrane region" description="Helical" evidence="1">
    <location>
        <begin position="64"/>
        <end position="81"/>
    </location>
</feature>
<name>A0A4R3KQI3_9SPHI</name>
<evidence type="ECO:0000313" key="2">
    <source>
        <dbReference type="EMBL" id="TCS86251.1"/>
    </source>
</evidence>
<feature type="transmembrane region" description="Helical" evidence="1">
    <location>
        <begin position="93"/>
        <end position="117"/>
    </location>
</feature>
<feature type="transmembrane region" description="Helical" evidence="1">
    <location>
        <begin position="123"/>
        <end position="141"/>
    </location>
</feature>
<feature type="transmembrane region" description="Helical" evidence="1">
    <location>
        <begin position="38"/>
        <end position="58"/>
    </location>
</feature>
<gene>
    <name evidence="2" type="ORF">EDD80_10842</name>
</gene>
<dbReference type="RefSeq" id="WP_132129655.1">
    <property type="nucleotide sequence ID" value="NZ_CP042432.1"/>
</dbReference>
<dbReference type="EMBL" id="SMAD01000008">
    <property type="protein sequence ID" value="TCS86251.1"/>
    <property type="molecule type" value="Genomic_DNA"/>
</dbReference>
<evidence type="ECO:0000256" key="1">
    <source>
        <dbReference type="SAM" id="Phobius"/>
    </source>
</evidence>
<proteinExistence type="predicted"/>
<reference evidence="2 3" key="1">
    <citation type="submission" date="2019-03" db="EMBL/GenBank/DDBJ databases">
        <title>Genomic Encyclopedia of Type Strains, Phase IV (KMG-IV): sequencing the most valuable type-strain genomes for metagenomic binning, comparative biology and taxonomic classification.</title>
        <authorList>
            <person name="Goeker M."/>
        </authorList>
    </citation>
    <scope>NUCLEOTIDE SEQUENCE [LARGE SCALE GENOMIC DNA]</scope>
    <source>
        <strain evidence="2 3">DSM 21100</strain>
    </source>
</reference>